<proteinExistence type="predicted"/>
<dbReference type="EMBL" id="JAVRRF010000067">
    <property type="protein sequence ID" value="KAK5048129.1"/>
    <property type="molecule type" value="Genomic_DNA"/>
</dbReference>
<accession>A0ABR0IU69</accession>
<protein>
    <submittedName>
        <fullName evidence="2">Uncharacterized protein</fullName>
    </submittedName>
</protein>
<evidence type="ECO:0000313" key="3">
    <source>
        <dbReference type="Proteomes" id="UP001345691"/>
    </source>
</evidence>
<evidence type="ECO:0000313" key="2">
    <source>
        <dbReference type="EMBL" id="KAK5048129.1"/>
    </source>
</evidence>
<keyword evidence="3" id="KW-1185">Reference proteome</keyword>
<name>A0ABR0IU69_9EURO</name>
<dbReference type="Proteomes" id="UP001345691">
    <property type="component" value="Unassembled WGS sequence"/>
</dbReference>
<sequence>MRPGYTTSSGTAEEAMRQFVQGAVCRRATFDGVMDGRDDRVGCEEGEESCNVCRPSTTTLKRGPVEGVEDARVDKRTRHERGPPESEMFDDDSGFVDVPGATP</sequence>
<feature type="region of interest" description="Disordered" evidence="1">
    <location>
        <begin position="61"/>
        <end position="103"/>
    </location>
</feature>
<organism evidence="2 3">
    <name type="scientific">Exophiala sideris</name>
    <dbReference type="NCBI Taxonomy" id="1016849"/>
    <lineage>
        <taxon>Eukaryota</taxon>
        <taxon>Fungi</taxon>
        <taxon>Dikarya</taxon>
        <taxon>Ascomycota</taxon>
        <taxon>Pezizomycotina</taxon>
        <taxon>Eurotiomycetes</taxon>
        <taxon>Chaetothyriomycetidae</taxon>
        <taxon>Chaetothyriales</taxon>
        <taxon>Herpotrichiellaceae</taxon>
        <taxon>Exophiala</taxon>
    </lineage>
</organism>
<gene>
    <name evidence="2" type="ORF">LTR69_011441</name>
</gene>
<reference evidence="2 3" key="1">
    <citation type="submission" date="2023-08" db="EMBL/GenBank/DDBJ databases">
        <title>Black Yeasts Isolated from many extreme environments.</title>
        <authorList>
            <person name="Coleine C."/>
            <person name="Stajich J.E."/>
            <person name="Selbmann L."/>
        </authorList>
    </citation>
    <scope>NUCLEOTIDE SEQUENCE [LARGE SCALE GENOMIC DNA]</scope>
    <source>
        <strain evidence="2 3">CCFEE 6328</strain>
    </source>
</reference>
<evidence type="ECO:0000256" key="1">
    <source>
        <dbReference type="SAM" id="MobiDB-lite"/>
    </source>
</evidence>
<comment type="caution">
    <text evidence="2">The sequence shown here is derived from an EMBL/GenBank/DDBJ whole genome shotgun (WGS) entry which is preliminary data.</text>
</comment>